<dbReference type="GO" id="GO:0005242">
    <property type="term" value="F:inward rectifier potassium channel activity"/>
    <property type="evidence" value="ECO:0007669"/>
    <property type="project" value="InterPro"/>
</dbReference>
<dbReference type="InterPro" id="IPR013099">
    <property type="entry name" value="K_chnl_dom"/>
</dbReference>
<proteinExistence type="predicted"/>
<keyword evidence="5" id="KW-0851">Voltage-gated channel</keyword>
<protein>
    <submittedName>
        <fullName evidence="14">K+ channel, inward rectifier</fullName>
    </submittedName>
</protein>
<dbReference type="PANTHER" id="PTHR11767">
    <property type="entry name" value="INWARD RECTIFIER POTASSIUM CHANNEL"/>
    <property type="match status" value="1"/>
</dbReference>
<keyword evidence="4 11" id="KW-0812">Transmembrane</keyword>
<evidence type="ECO:0000256" key="7">
    <source>
        <dbReference type="ARBA" id="ARBA00022989"/>
    </source>
</evidence>
<dbReference type="InterPro" id="IPR016449">
    <property type="entry name" value="K_chnl_inward-rec_Kir"/>
</dbReference>
<evidence type="ECO:0000256" key="2">
    <source>
        <dbReference type="ARBA" id="ARBA00022448"/>
    </source>
</evidence>
<dbReference type="RefSeq" id="WP_147097919.1">
    <property type="nucleotide sequence ID" value="NZ_VOOS01000001.1"/>
</dbReference>
<dbReference type="EMBL" id="VOOS01000001">
    <property type="protein sequence ID" value="TXB66887.1"/>
    <property type="molecule type" value="Genomic_DNA"/>
</dbReference>
<evidence type="ECO:0000256" key="10">
    <source>
        <dbReference type="ARBA" id="ARBA00023303"/>
    </source>
</evidence>
<dbReference type="SUPFAM" id="SSF81324">
    <property type="entry name" value="Voltage-gated potassium channels"/>
    <property type="match status" value="1"/>
</dbReference>
<evidence type="ECO:0000259" key="12">
    <source>
        <dbReference type="Pfam" id="PF07885"/>
    </source>
</evidence>
<dbReference type="InterPro" id="IPR041647">
    <property type="entry name" value="IRK_C"/>
</dbReference>
<dbReference type="InterPro" id="IPR014756">
    <property type="entry name" value="Ig_E-set"/>
</dbReference>
<keyword evidence="9 11" id="KW-0472">Membrane</keyword>
<feature type="domain" description="Potassium channel" evidence="12">
    <location>
        <begin position="69"/>
        <end position="142"/>
    </location>
</feature>
<dbReference type="PRINTS" id="PR01320">
    <property type="entry name" value="KIRCHANNEL"/>
</dbReference>
<feature type="transmembrane region" description="Helical" evidence="11">
    <location>
        <begin position="120"/>
        <end position="145"/>
    </location>
</feature>
<sequence length="303" mass="33892">MVLKKIKELSNSGFGSNINNEGERLITKEGKFNVKKEGLSFFERFNLFHALINMSSFSFFACLLVGFIIINLIFTSFYLLVGLDGLKGTTINNNFFDAFYFSAQTLTTVGYGGLHPTGKTISLIASFEAFIGLLSFSVSTGLLYGRFSKPKPQIMFSKNALISPYKDITGLMARVANPKNNQLINASAKIIYSQVEGVSRKFYTLDLEMEKISLFVTSWTIVHPITTESPLHSLTHQDIIERNAEIVILLSAYDESYSQDLHVRTSYKAEEIVSNAKFISVIGFSEGKQSVIQLDKLSDFEKL</sequence>
<dbReference type="SUPFAM" id="SSF81296">
    <property type="entry name" value="E set domains"/>
    <property type="match status" value="1"/>
</dbReference>
<dbReference type="OrthoDB" id="9813518at2"/>
<evidence type="ECO:0000313" key="14">
    <source>
        <dbReference type="EMBL" id="TXB66887.1"/>
    </source>
</evidence>
<gene>
    <name evidence="14" type="ORF">FRY74_01515</name>
</gene>
<evidence type="ECO:0000259" key="13">
    <source>
        <dbReference type="Pfam" id="PF17655"/>
    </source>
</evidence>
<evidence type="ECO:0000256" key="9">
    <source>
        <dbReference type="ARBA" id="ARBA00023136"/>
    </source>
</evidence>
<accession>A0A5C6RXV7</accession>
<dbReference type="Pfam" id="PF17655">
    <property type="entry name" value="IRK_C"/>
    <property type="match status" value="1"/>
</dbReference>
<evidence type="ECO:0000256" key="3">
    <source>
        <dbReference type="ARBA" id="ARBA00022538"/>
    </source>
</evidence>
<keyword evidence="3" id="KW-0633">Potassium transport</keyword>
<keyword evidence="10 14" id="KW-0407">Ion channel</keyword>
<reference evidence="14 15" key="1">
    <citation type="submission" date="2019-08" db="EMBL/GenBank/DDBJ databases">
        <title>Genome of Vicingus serpentipes NCIMB 15042.</title>
        <authorList>
            <person name="Bowman J.P."/>
        </authorList>
    </citation>
    <scope>NUCLEOTIDE SEQUENCE [LARGE SCALE GENOMIC DNA]</scope>
    <source>
        <strain evidence="14 15">NCIMB 15042</strain>
    </source>
</reference>
<feature type="domain" description="Inward rectifier potassium channel C-terminal" evidence="13">
    <location>
        <begin position="154"/>
        <end position="299"/>
    </location>
</feature>
<keyword evidence="6" id="KW-0630">Potassium</keyword>
<keyword evidence="7 11" id="KW-1133">Transmembrane helix</keyword>
<dbReference type="Gene3D" id="2.60.40.1400">
    <property type="entry name" value="G protein-activated inward rectifier potassium channel 1"/>
    <property type="match status" value="1"/>
</dbReference>
<dbReference type="Gene3D" id="1.10.287.70">
    <property type="match status" value="1"/>
</dbReference>
<comment type="subcellular location">
    <subcellularLocation>
        <location evidence="1">Membrane</location>
        <topology evidence="1">Multi-pass membrane protein</topology>
    </subcellularLocation>
</comment>
<dbReference type="AlphaFoldDB" id="A0A5C6RXV7"/>
<evidence type="ECO:0000256" key="8">
    <source>
        <dbReference type="ARBA" id="ARBA00023065"/>
    </source>
</evidence>
<evidence type="ECO:0000313" key="15">
    <source>
        <dbReference type="Proteomes" id="UP000321721"/>
    </source>
</evidence>
<evidence type="ECO:0000256" key="11">
    <source>
        <dbReference type="SAM" id="Phobius"/>
    </source>
</evidence>
<keyword evidence="2" id="KW-0813">Transport</keyword>
<evidence type="ECO:0000256" key="1">
    <source>
        <dbReference type="ARBA" id="ARBA00004141"/>
    </source>
</evidence>
<keyword evidence="8" id="KW-0406">Ion transport</keyword>
<organism evidence="14 15">
    <name type="scientific">Vicingus serpentipes</name>
    <dbReference type="NCBI Taxonomy" id="1926625"/>
    <lineage>
        <taxon>Bacteria</taxon>
        <taxon>Pseudomonadati</taxon>
        <taxon>Bacteroidota</taxon>
        <taxon>Flavobacteriia</taxon>
        <taxon>Flavobacteriales</taxon>
        <taxon>Vicingaceae</taxon>
        <taxon>Vicingus</taxon>
    </lineage>
</organism>
<dbReference type="GO" id="GO:0034702">
    <property type="term" value="C:monoatomic ion channel complex"/>
    <property type="evidence" value="ECO:0007669"/>
    <property type="project" value="UniProtKB-KW"/>
</dbReference>
<feature type="transmembrane region" description="Helical" evidence="11">
    <location>
        <begin position="57"/>
        <end position="83"/>
    </location>
</feature>
<evidence type="ECO:0000256" key="4">
    <source>
        <dbReference type="ARBA" id="ARBA00022692"/>
    </source>
</evidence>
<dbReference type="InterPro" id="IPR013518">
    <property type="entry name" value="K_chnl_inward-rec_Kir_cyto"/>
</dbReference>
<evidence type="ECO:0000256" key="6">
    <source>
        <dbReference type="ARBA" id="ARBA00022958"/>
    </source>
</evidence>
<name>A0A5C6RXV7_9FLAO</name>
<evidence type="ECO:0000256" key="5">
    <source>
        <dbReference type="ARBA" id="ARBA00022882"/>
    </source>
</evidence>
<dbReference type="GO" id="GO:0034765">
    <property type="term" value="P:regulation of monoatomic ion transmembrane transport"/>
    <property type="evidence" value="ECO:0007669"/>
    <property type="project" value="TreeGrafter"/>
</dbReference>
<keyword evidence="15" id="KW-1185">Reference proteome</keyword>
<dbReference type="Pfam" id="PF07885">
    <property type="entry name" value="Ion_trans_2"/>
    <property type="match status" value="1"/>
</dbReference>
<dbReference type="GO" id="GO:1990573">
    <property type="term" value="P:potassium ion import across plasma membrane"/>
    <property type="evidence" value="ECO:0007669"/>
    <property type="project" value="TreeGrafter"/>
</dbReference>
<dbReference type="GO" id="GO:0005886">
    <property type="term" value="C:plasma membrane"/>
    <property type="evidence" value="ECO:0007669"/>
    <property type="project" value="TreeGrafter"/>
</dbReference>
<dbReference type="Proteomes" id="UP000321721">
    <property type="component" value="Unassembled WGS sequence"/>
</dbReference>
<comment type="caution">
    <text evidence="14">The sequence shown here is derived from an EMBL/GenBank/DDBJ whole genome shotgun (WGS) entry which is preliminary data.</text>
</comment>
<dbReference type="PANTHER" id="PTHR11767:SF102">
    <property type="entry name" value="INWARDLY RECTIFYING POTASSIUM CHANNEL 1, ISOFORM F"/>
    <property type="match status" value="1"/>
</dbReference>